<evidence type="ECO:0000313" key="5">
    <source>
        <dbReference type="EMBL" id="MPN11816.1"/>
    </source>
</evidence>
<dbReference type="InterPro" id="IPR050399">
    <property type="entry name" value="HPr"/>
</dbReference>
<organism evidence="5">
    <name type="scientific">bioreactor metagenome</name>
    <dbReference type="NCBI Taxonomy" id="1076179"/>
    <lineage>
        <taxon>unclassified sequences</taxon>
        <taxon>metagenomes</taxon>
        <taxon>ecological metagenomes</taxon>
    </lineage>
</organism>
<dbReference type="Gene3D" id="3.30.1340.10">
    <property type="entry name" value="HPr-like"/>
    <property type="match status" value="1"/>
</dbReference>
<comment type="caution">
    <text evidence="5">The sequence shown here is derived from an EMBL/GenBank/DDBJ whole genome shotgun (WGS) entry which is preliminary data.</text>
</comment>
<dbReference type="AlphaFoldDB" id="A0A645FDZ4"/>
<sequence>MGFSPCRPSLETEKHMQTNSVIVKCKCGLHARPAACVMKAAKAYQSKVRITKGDKSGNAKSIIDILSINVNCMDRVDVSCEGEDETEAMQAVLAILESEIE</sequence>
<dbReference type="InterPro" id="IPR035895">
    <property type="entry name" value="HPr-like_sf"/>
</dbReference>
<dbReference type="Pfam" id="PF00381">
    <property type="entry name" value="PTS-HPr"/>
    <property type="match status" value="1"/>
</dbReference>
<dbReference type="GO" id="GO:0005737">
    <property type="term" value="C:cytoplasm"/>
    <property type="evidence" value="ECO:0007669"/>
    <property type="project" value="UniProtKB-SubCell"/>
</dbReference>
<dbReference type="NCBIfam" id="TIGR01003">
    <property type="entry name" value="PTS_HPr_family"/>
    <property type="match status" value="1"/>
</dbReference>
<feature type="domain" description="HPr" evidence="4">
    <location>
        <begin position="16"/>
        <end position="101"/>
    </location>
</feature>
<protein>
    <submittedName>
        <fullName evidence="5">Phosphocarrier protein HPr</fullName>
    </submittedName>
</protein>
<evidence type="ECO:0000256" key="3">
    <source>
        <dbReference type="ARBA" id="ARBA00022683"/>
    </source>
</evidence>
<name>A0A645FDZ4_9ZZZZ</name>
<comment type="subcellular location">
    <subcellularLocation>
        <location evidence="1">Cytoplasm</location>
    </subcellularLocation>
</comment>
<dbReference type="InterPro" id="IPR000032">
    <property type="entry name" value="HPr-like"/>
</dbReference>
<dbReference type="PANTHER" id="PTHR33705:SF2">
    <property type="entry name" value="PHOSPHOCARRIER PROTEIN NPR"/>
    <property type="match status" value="1"/>
</dbReference>
<dbReference type="PRINTS" id="PR00107">
    <property type="entry name" value="PHOSPHOCPHPR"/>
</dbReference>
<reference evidence="5" key="1">
    <citation type="submission" date="2019-08" db="EMBL/GenBank/DDBJ databases">
        <authorList>
            <person name="Kucharzyk K."/>
            <person name="Murdoch R.W."/>
            <person name="Higgins S."/>
            <person name="Loffler F."/>
        </authorList>
    </citation>
    <scope>NUCLEOTIDE SEQUENCE</scope>
</reference>
<dbReference type="SUPFAM" id="SSF55594">
    <property type="entry name" value="HPr-like"/>
    <property type="match status" value="1"/>
</dbReference>
<dbReference type="GO" id="GO:0009401">
    <property type="term" value="P:phosphoenolpyruvate-dependent sugar phosphotransferase system"/>
    <property type="evidence" value="ECO:0007669"/>
    <property type="project" value="UniProtKB-KW"/>
</dbReference>
<gene>
    <name evidence="5" type="primary">ptsH_16</name>
    <name evidence="5" type="ORF">SDC9_159124</name>
</gene>
<dbReference type="PROSITE" id="PS00369">
    <property type="entry name" value="PTS_HPR_HIS"/>
    <property type="match status" value="1"/>
</dbReference>
<keyword evidence="2" id="KW-0963">Cytoplasm</keyword>
<evidence type="ECO:0000256" key="2">
    <source>
        <dbReference type="ARBA" id="ARBA00022490"/>
    </source>
</evidence>
<dbReference type="EMBL" id="VSSQ01058083">
    <property type="protein sequence ID" value="MPN11816.1"/>
    <property type="molecule type" value="Genomic_DNA"/>
</dbReference>
<accession>A0A645FDZ4</accession>
<dbReference type="CDD" id="cd00367">
    <property type="entry name" value="PTS-HPr_like"/>
    <property type="match status" value="1"/>
</dbReference>
<dbReference type="PROSITE" id="PS51350">
    <property type="entry name" value="PTS_HPR_DOM"/>
    <property type="match status" value="1"/>
</dbReference>
<evidence type="ECO:0000259" key="4">
    <source>
        <dbReference type="PROSITE" id="PS51350"/>
    </source>
</evidence>
<keyword evidence="3" id="KW-0598">Phosphotransferase system</keyword>
<evidence type="ECO:0000256" key="1">
    <source>
        <dbReference type="ARBA" id="ARBA00004496"/>
    </source>
</evidence>
<dbReference type="PANTHER" id="PTHR33705">
    <property type="entry name" value="PHOSPHOCARRIER PROTEIN HPR"/>
    <property type="match status" value="1"/>
</dbReference>
<dbReference type="InterPro" id="IPR001020">
    <property type="entry name" value="PTS_HPr_His_P_site"/>
</dbReference>
<proteinExistence type="predicted"/>